<dbReference type="Proteomes" id="UP000430232">
    <property type="component" value="Unassembled WGS sequence"/>
</dbReference>
<keyword evidence="10" id="KW-1185">Reference proteome</keyword>
<evidence type="ECO:0000256" key="6">
    <source>
        <dbReference type="PIRSR" id="PIRSR000337-1"/>
    </source>
</evidence>
<dbReference type="EMBL" id="VZOJ01000021">
    <property type="protein sequence ID" value="KAB0642704.1"/>
    <property type="molecule type" value="Genomic_DNA"/>
</dbReference>
<dbReference type="GeneID" id="99791655"/>
<dbReference type="InterPro" id="IPR036661">
    <property type="entry name" value="Luciferase-like_sf"/>
</dbReference>
<evidence type="ECO:0000313" key="10">
    <source>
        <dbReference type="Proteomes" id="UP000430232"/>
    </source>
</evidence>
<evidence type="ECO:0000313" key="8">
    <source>
        <dbReference type="EMBL" id="KAB0642704.1"/>
    </source>
</evidence>
<dbReference type="EMBL" id="CABVPL010000037">
    <property type="protein sequence ID" value="VWB92036.1"/>
    <property type="molecule type" value="Genomic_DNA"/>
</dbReference>
<reference evidence="9 11" key="2">
    <citation type="submission" date="2019-09" db="EMBL/GenBank/DDBJ databases">
        <authorList>
            <person name="Depoorter E."/>
        </authorList>
    </citation>
    <scope>NUCLEOTIDE SEQUENCE [LARGE SCALE GENOMIC DNA]</scope>
    <source>
        <strain evidence="9">LMG 24064</strain>
    </source>
</reference>
<gene>
    <name evidence="9" type="ORF">BLA24064_04374</name>
    <name evidence="8" type="ORF">F7R21_10410</name>
</gene>
<feature type="binding site" evidence="6">
    <location>
        <position position="155"/>
    </location>
    <ligand>
        <name>FMN</name>
        <dbReference type="ChEBI" id="CHEBI:58210"/>
    </ligand>
</feature>
<keyword evidence="4 9" id="KW-0503">Monooxygenase</keyword>
<dbReference type="CDD" id="cd01095">
    <property type="entry name" value="Nitrilotriacetate_monoxgenase"/>
    <property type="match status" value="1"/>
</dbReference>
<dbReference type="PANTHER" id="PTHR30011:SF16">
    <property type="entry name" value="C2H2 FINGER DOMAIN TRANSCRIPTION FACTOR (EUROFUNG)-RELATED"/>
    <property type="match status" value="1"/>
</dbReference>
<accession>A0A6H9TD81</accession>
<evidence type="ECO:0000256" key="3">
    <source>
        <dbReference type="ARBA" id="ARBA00023002"/>
    </source>
</evidence>
<dbReference type="GO" id="GO:0016705">
    <property type="term" value="F:oxidoreductase activity, acting on paired donors, with incorporation or reduction of molecular oxygen"/>
    <property type="evidence" value="ECO:0007669"/>
    <property type="project" value="InterPro"/>
</dbReference>
<feature type="binding site" evidence="6">
    <location>
        <position position="101"/>
    </location>
    <ligand>
        <name>FMN</name>
        <dbReference type="ChEBI" id="CHEBI:58210"/>
    </ligand>
</feature>
<evidence type="ECO:0000256" key="4">
    <source>
        <dbReference type="ARBA" id="ARBA00023033"/>
    </source>
</evidence>
<dbReference type="RefSeq" id="WP_151064239.1">
    <property type="nucleotide sequence ID" value="NZ_CABVPL010000037.1"/>
</dbReference>
<keyword evidence="1 6" id="KW-0285">Flavoprotein</keyword>
<protein>
    <submittedName>
        <fullName evidence="8">LLM class flavin-dependent oxidoreductase</fullName>
    </submittedName>
    <submittedName>
        <fullName evidence="9">Monooxygenase</fullName>
    </submittedName>
</protein>
<dbReference type="InterPro" id="IPR051260">
    <property type="entry name" value="Diverse_substr_monoxygenases"/>
</dbReference>
<dbReference type="InterPro" id="IPR011251">
    <property type="entry name" value="Luciferase-like_dom"/>
</dbReference>
<dbReference type="OrthoDB" id="4505903at2"/>
<dbReference type="Proteomes" id="UP000494222">
    <property type="component" value="Unassembled WGS sequence"/>
</dbReference>
<evidence type="ECO:0000256" key="2">
    <source>
        <dbReference type="ARBA" id="ARBA00022643"/>
    </source>
</evidence>
<evidence type="ECO:0000313" key="9">
    <source>
        <dbReference type="EMBL" id="VWB92036.1"/>
    </source>
</evidence>
<dbReference type="SUPFAM" id="SSF51679">
    <property type="entry name" value="Bacterial luciferase-like"/>
    <property type="match status" value="1"/>
</dbReference>
<organism evidence="8 10">
    <name type="scientific">Burkholderia latens</name>
    <dbReference type="NCBI Taxonomy" id="488446"/>
    <lineage>
        <taxon>Bacteria</taxon>
        <taxon>Pseudomonadati</taxon>
        <taxon>Pseudomonadota</taxon>
        <taxon>Betaproteobacteria</taxon>
        <taxon>Burkholderiales</taxon>
        <taxon>Burkholderiaceae</taxon>
        <taxon>Burkholderia</taxon>
        <taxon>Burkholderia cepacia complex</taxon>
    </lineage>
</organism>
<feature type="binding site" evidence="6">
    <location>
        <position position="226"/>
    </location>
    <ligand>
        <name>FMN</name>
        <dbReference type="ChEBI" id="CHEBI:58210"/>
    </ligand>
</feature>
<evidence type="ECO:0000259" key="7">
    <source>
        <dbReference type="Pfam" id="PF00296"/>
    </source>
</evidence>
<dbReference type="AlphaFoldDB" id="A0A6H9TD81"/>
<evidence type="ECO:0000256" key="1">
    <source>
        <dbReference type="ARBA" id="ARBA00022630"/>
    </source>
</evidence>
<evidence type="ECO:0000313" key="11">
    <source>
        <dbReference type="Proteomes" id="UP000494222"/>
    </source>
</evidence>
<dbReference type="PANTHER" id="PTHR30011">
    <property type="entry name" value="ALKANESULFONATE MONOOXYGENASE-RELATED"/>
    <property type="match status" value="1"/>
</dbReference>
<keyword evidence="2 6" id="KW-0288">FMN</keyword>
<comment type="similarity">
    <text evidence="5">Belongs to the NtaA/SnaA/DszA monooxygenase family.</text>
</comment>
<sequence length="442" mass="49463">MSKKQMKLGLSIRYMGYHLGAWRHPELQADAASQFNLYLDIAKLAERNKFDLLFLADGIGVRYDDVPKGSLCRSSHNVELEPLTLLSALASQTRQIGLVATASTTYNEPYHIARKYGSLDQISGGRAGWNVVTSWSEQEAWNFNRAKHLDYDTRYERAAEFVDVVTGLWDSWDADAFVHDKESSVFYDESKLHVLGHTGKHFSVRGPLSVRRSPQGRPILVQAGTSEVGQQIAAKHCDIVFAAQQSMAAAQKYYASVKDRLPALDRSEDELLMMVGLTPIVGRTRDEAQEKYAMLQELIDPLVGLSILKRSFGDLSHMDLDGPVPPPPLEDVGLRSSASMYYETAQREGLTIRQLYKRVAMSQEHLTVIGTANDVADAMEAWIDGKAADGFNIAPTHLPHALHDFADQVLPELRRRGRFRTEYEGTTLRQNLGLPEPRSLYA</sequence>
<dbReference type="InterPro" id="IPR016215">
    <property type="entry name" value="NTA_MOA"/>
</dbReference>
<dbReference type="Pfam" id="PF00296">
    <property type="entry name" value="Bac_luciferase"/>
    <property type="match status" value="1"/>
</dbReference>
<keyword evidence="3" id="KW-0560">Oxidoreductase</keyword>
<proteinExistence type="inferred from homology"/>
<feature type="domain" description="Luciferase-like" evidence="7">
    <location>
        <begin position="33"/>
        <end position="383"/>
    </location>
</feature>
<dbReference type="GO" id="GO:0004497">
    <property type="term" value="F:monooxygenase activity"/>
    <property type="evidence" value="ECO:0007669"/>
    <property type="project" value="UniProtKB-KW"/>
</dbReference>
<dbReference type="NCBIfam" id="TIGR03860">
    <property type="entry name" value="FMN_nitrolo"/>
    <property type="match status" value="1"/>
</dbReference>
<feature type="binding site" evidence="6">
    <location>
        <position position="57"/>
    </location>
    <ligand>
        <name>FMN</name>
        <dbReference type="ChEBI" id="CHEBI:58210"/>
    </ligand>
</feature>
<dbReference type="PIRSF" id="PIRSF000337">
    <property type="entry name" value="NTA_MOA"/>
    <property type="match status" value="1"/>
</dbReference>
<name>A0A6H9TD81_9BURK</name>
<dbReference type="Gene3D" id="3.20.20.30">
    <property type="entry name" value="Luciferase-like domain"/>
    <property type="match status" value="1"/>
</dbReference>
<evidence type="ECO:0000256" key="5">
    <source>
        <dbReference type="ARBA" id="ARBA00033748"/>
    </source>
</evidence>
<reference evidence="8 10" key="1">
    <citation type="submission" date="2019-09" db="EMBL/GenBank/DDBJ databases">
        <title>Draft genome sequences of 48 bacterial type strains from the CCUG.</title>
        <authorList>
            <person name="Tunovic T."/>
            <person name="Pineiro-Iglesias B."/>
            <person name="Unosson C."/>
            <person name="Inganas E."/>
            <person name="Ohlen M."/>
            <person name="Cardew S."/>
            <person name="Jensie-Markopoulos S."/>
            <person name="Salva-Serra F."/>
            <person name="Jaen-Luchoro D."/>
            <person name="Karlsson R."/>
            <person name="Svensson-Stadler L."/>
            <person name="Chun J."/>
            <person name="Moore E."/>
        </authorList>
    </citation>
    <scope>NUCLEOTIDE SEQUENCE [LARGE SCALE GENOMIC DNA]</scope>
    <source>
        <strain evidence="8 10">CCUG 54555</strain>
    </source>
</reference>